<evidence type="ECO:0000256" key="2">
    <source>
        <dbReference type="ARBA" id="ARBA00022803"/>
    </source>
</evidence>
<dbReference type="Proteomes" id="UP000092445">
    <property type="component" value="Unassembled WGS sequence"/>
</dbReference>
<dbReference type="GO" id="GO:0030968">
    <property type="term" value="P:endoplasmic reticulum unfolded protein response"/>
    <property type="evidence" value="ECO:0007669"/>
    <property type="project" value="TreeGrafter"/>
</dbReference>
<dbReference type="PANTHER" id="PTHR44227:SF3">
    <property type="entry name" value="PROTEIN O-MANNOSYL-TRANSFERASE TMTC4"/>
    <property type="match status" value="1"/>
</dbReference>
<dbReference type="InterPro" id="IPR052346">
    <property type="entry name" value="O-mannosyl-transferase_TMTC"/>
</dbReference>
<dbReference type="AlphaFoldDB" id="A0A1A9ZXF4"/>
<keyword evidence="1" id="KW-0677">Repeat</keyword>
<accession>A0A1A9ZXF4</accession>
<protein>
    <submittedName>
        <fullName evidence="3">Uncharacterized protein</fullName>
    </submittedName>
</protein>
<dbReference type="VEuPathDB" id="VectorBase:GPAI028148"/>
<evidence type="ECO:0000313" key="3">
    <source>
        <dbReference type="EnsemblMetazoa" id="GPAI028148-PA"/>
    </source>
</evidence>
<dbReference type="EnsemblMetazoa" id="GPAI028148-RA">
    <property type="protein sequence ID" value="GPAI028148-PA"/>
    <property type="gene ID" value="GPAI028148"/>
</dbReference>
<dbReference type="STRING" id="7398.A0A1A9ZXF4"/>
<dbReference type="InterPro" id="IPR011990">
    <property type="entry name" value="TPR-like_helical_dom_sf"/>
</dbReference>
<dbReference type="PANTHER" id="PTHR44227">
    <property type="match status" value="1"/>
</dbReference>
<evidence type="ECO:0000256" key="1">
    <source>
        <dbReference type="ARBA" id="ARBA00022737"/>
    </source>
</evidence>
<organism evidence="3 4">
    <name type="scientific">Glossina pallidipes</name>
    <name type="common">Tsetse fly</name>
    <dbReference type="NCBI Taxonomy" id="7398"/>
    <lineage>
        <taxon>Eukaryota</taxon>
        <taxon>Metazoa</taxon>
        <taxon>Ecdysozoa</taxon>
        <taxon>Arthropoda</taxon>
        <taxon>Hexapoda</taxon>
        <taxon>Insecta</taxon>
        <taxon>Pterygota</taxon>
        <taxon>Neoptera</taxon>
        <taxon>Endopterygota</taxon>
        <taxon>Diptera</taxon>
        <taxon>Brachycera</taxon>
        <taxon>Muscomorpha</taxon>
        <taxon>Hippoboscoidea</taxon>
        <taxon>Glossinidae</taxon>
        <taxon>Glossina</taxon>
    </lineage>
</organism>
<keyword evidence="4" id="KW-1185">Reference proteome</keyword>
<keyword evidence="2" id="KW-0802">TPR repeat</keyword>
<dbReference type="Gene3D" id="1.25.40.10">
    <property type="entry name" value="Tetratricopeptide repeat domain"/>
    <property type="match status" value="1"/>
</dbReference>
<proteinExistence type="predicted"/>
<reference evidence="4" key="1">
    <citation type="submission" date="2014-03" db="EMBL/GenBank/DDBJ databases">
        <authorList>
            <person name="Aksoy S."/>
            <person name="Warren W."/>
            <person name="Wilson R.K."/>
        </authorList>
    </citation>
    <scope>NUCLEOTIDE SEQUENCE [LARGE SCALE GENOMIC DNA]</scope>
    <source>
        <strain evidence="4">IAEA</strain>
    </source>
</reference>
<dbReference type="GO" id="GO:0005783">
    <property type="term" value="C:endoplasmic reticulum"/>
    <property type="evidence" value="ECO:0007669"/>
    <property type="project" value="TreeGrafter"/>
</dbReference>
<evidence type="ECO:0000313" key="4">
    <source>
        <dbReference type="Proteomes" id="UP000092445"/>
    </source>
</evidence>
<dbReference type="SUPFAM" id="SSF48452">
    <property type="entry name" value="TPR-like"/>
    <property type="match status" value="1"/>
</dbReference>
<name>A0A1A9ZXF4_GLOPL</name>
<sequence length="181" mass="21738">MKLEYKHKLRLIYEMLSFKGKKKRSFSTNYQYLGEDIFYWYLKRRINVHEYNMMRIVEVRKDMERFIKYPDLTKNRKIMFPFNSRAFSALYEKRRDLAIVTLEKEVKIFCTSMPSLFASALSVCPSNAKIHYNIARLAQSDAKNYSKAFYHYYEAIKIYPRYEAALHNEDGDNGTRLSKNV</sequence>
<dbReference type="GO" id="GO:0000030">
    <property type="term" value="F:mannosyltransferase activity"/>
    <property type="evidence" value="ECO:0007669"/>
    <property type="project" value="TreeGrafter"/>
</dbReference>
<reference evidence="3" key="2">
    <citation type="submission" date="2020-05" db="UniProtKB">
        <authorList>
            <consortium name="EnsemblMetazoa"/>
        </authorList>
    </citation>
    <scope>IDENTIFICATION</scope>
    <source>
        <strain evidence="3">IAEA</strain>
    </source>
</reference>
<dbReference type="GO" id="GO:0035269">
    <property type="term" value="P:protein O-linked glycosylation via mannose"/>
    <property type="evidence" value="ECO:0007669"/>
    <property type="project" value="TreeGrafter"/>
</dbReference>